<evidence type="ECO:0000313" key="1">
    <source>
        <dbReference type="EMBL" id="CDW43881.1"/>
    </source>
</evidence>
<sequence>MLLYPFNFPFP</sequence>
<organism evidence="1">
    <name type="scientific">Lepeophtheirus salmonis</name>
    <name type="common">Salmon louse</name>
    <name type="synonym">Caligus salmonis</name>
    <dbReference type="NCBI Taxonomy" id="72036"/>
    <lineage>
        <taxon>Eukaryota</taxon>
        <taxon>Metazoa</taxon>
        <taxon>Ecdysozoa</taxon>
        <taxon>Arthropoda</taxon>
        <taxon>Crustacea</taxon>
        <taxon>Multicrustacea</taxon>
        <taxon>Hexanauplia</taxon>
        <taxon>Copepoda</taxon>
        <taxon>Siphonostomatoida</taxon>
        <taxon>Caligidae</taxon>
        <taxon>Lepeophtheirus</taxon>
    </lineage>
</organism>
<reference evidence="1" key="1">
    <citation type="submission" date="2014-05" db="EMBL/GenBank/DDBJ databases">
        <authorList>
            <person name="Chronopoulou M."/>
        </authorList>
    </citation>
    <scope>NUCLEOTIDE SEQUENCE</scope>
    <source>
        <tissue evidence="1">Whole organism</tissue>
    </source>
</reference>
<protein>
    <submittedName>
        <fullName evidence="1">Uncharacterized protein</fullName>
    </submittedName>
</protein>
<accession>A0A0K2V1N4</accession>
<dbReference type="EMBL" id="HACA01026520">
    <property type="protein sequence ID" value="CDW43881.1"/>
    <property type="molecule type" value="Transcribed_RNA"/>
</dbReference>
<name>A0A0K2V1N4_LEPSM</name>
<proteinExistence type="predicted"/>